<organism evidence="2 3">
    <name type="scientific">Rhodococcus rhodnii LMG 5362</name>
    <dbReference type="NCBI Taxonomy" id="1273125"/>
    <lineage>
        <taxon>Bacteria</taxon>
        <taxon>Bacillati</taxon>
        <taxon>Actinomycetota</taxon>
        <taxon>Actinomycetes</taxon>
        <taxon>Mycobacteriales</taxon>
        <taxon>Nocardiaceae</taxon>
        <taxon>Rhodococcus</taxon>
    </lineage>
</organism>
<dbReference type="PATRIC" id="fig|1273125.3.peg.464"/>
<dbReference type="PANTHER" id="PTHR39419">
    <property type="entry name" value="SLL0814 PROTEIN"/>
    <property type="match status" value="1"/>
</dbReference>
<evidence type="ECO:0000313" key="3">
    <source>
        <dbReference type="Proteomes" id="UP000013525"/>
    </source>
</evidence>
<feature type="transmembrane region" description="Helical" evidence="1">
    <location>
        <begin position="215"/>
        <end position="235"/>
    </location>
</feature>
<protein>
    <submittedName>
        <fullName evidence="2">Caratenoid biosynthesis protein</fullName>
    </submittedName>
</protein>
<dbReference type="Proteomes" id="UP000013525">
    <property type="component" value="Unassembled WGS sequence"/>
</dbReference>
<feature type="transmembrane region" description="Helical" evidence="1">
    <location>
        <begin position="183"/>
        <end position="203"/>
    </location>
</feature>
<evidence type="ECO:0000256" key="1">
    <source>
        <dbReference type="SAM" id="Phobius"/>
    </source>
</evidence>
<name>R7WS52_9NOCA</name>
<keyword evidence="1" id="KW-0472">Membrane</keyword>
<keyword evidence="1" id="KW-0812">Transmembrane</keyword>
<accession>R7WS52</accession>
<keyword evidence="1" id="KW-1133">Transmembrane helix</keyword>
<sequence>MAPVTRLAMAASIVGGAAIAAQILYPLVSGRALDAVTVAVVVLLASASIVHALATRGLRFAVVLVVATAGVGYASEVLGTITGIPYGAYHYVPDGLGPVVADVPVVVPFAWTAGFYPVWIVATIVCSRLRPRMRAVARVPLVAVGMVGWDLYLDPQMVADGRWVWHRADAGLPGLEHIPLTNYAGWFAVAILMAIVVTVGGGDGARRGADLARDALPVVLFAWTWLGSALAHAVFLDAPELRWSAMYGFVGMGLLGVPAVVVFAARTHRTPPTAGQSGSRLAR</sequence>
<comment type="caution">
    <text evidence="2">The sequence shown here is derived from an EMBL/GenBank/DDBJ whole genome shotgun (WGS) entry which is preliminary data.</text>
</comment>
<feature type="transmembrane region" description="Helical" evidence="1">
    <location>
        <begin position="36"/>
        <end position="54"/>
    </location>
</feature>
<feature type="transmembrane region" description="Helical" evidence="1">
    <location>
        <begin position="61"/>
        <end position="86"/>
    </location>
</feature>
<feature type="transmembrane region" description="Helical" evidence="1">
    <location>
        <begin position="247"/>
        <end position="265"/>
    </location>
</feature>
<gene>
    <name evidence="2" type="ORF">Rrhod_0476</name>
</gene>
<keyword evidence="3" id="KW-1185">Reference proteome</keyword>
<feature type="transmembrane region" description="Helical" evidence="1">
    <location>
        <begin position="135"/>
        <end position="153"/>
    </location>
</feature>
<dbReference type="PANTHER" id="PTHR39419:SF1">
    <property type="entry name" value="SLL0814 PROTEIN"/>
    <property type="match status" value="1"/>
</dbReference>
<evidence type="ECO:0000313" key="2">
    <source>
        <dbReference type="EMBL" id="EOM78141.1"/>
    </source>
</evidence>
<dbReference type="EMBL" id="APMY01000014">
    <property type="protein sequence ID" value="EOM78141.1"/>
    <property type="molecule type" value="Genomic_DNA"/>
</dbReference>
<dbReference type="Pfam" id="PF04240">
    <property type="entry name" value="Caroten_synth"/>
    <property type="match status" value="1"/>
</dbReference>
<dbReference type="AlphaFoldDB" id="R7WS52"/>
<reference evidence="2 3" key="1">
    <citation type="journal article" date="2013" name="Genome Announc.">
        <title>Draft Genome Sequence of Rhodococcus rhodnii Strain LMG5362, a Symbiont of Rhodnius prolixus (Hemiptera, Reduviidae, Triatominae), the Principle Vector of Trypanosoma cruzi.</title>
        <authorList>
            <person name="Pachebat J.A."/>
            <person name="van Keulen G."/>
            <person name="Whitten M.M."/>
            <person name="Girdwood S."/>
            <person name="Del Sol R."/>
            <person name="Dyson P.J."/>
            <person name="Facey P.D."/>
        </authorList>
    </citation>
    <scope>NUCLEOTIDE SEQUENCE [LARGE SCALE GENOMIC DNA]</scope>
    <source>
        <strain evidence="2 3">LMG 5362</strain>
    </source>
</reference>
<feature type="transmembrane region" description="Helical" evidence="1">
    <location>
        <begin position="106"/>
        <end position="126"/>
    </location>
</feature>
<dbReference type="eggNOG" id="COG2324">
    <property type="taxonomic scope" value="Bacteria"/>
</dbReference>
<proteinExistence type="predicted"/>
<dbReference type="InterPro" id="IPR007354">
    <property type="entry name" value="CruF-like"/>
</dbReference>